<protein>
    <recommendedName>
        <fullName evidence="4">Ribosome assembly protein 3</fullName>
    </recommendedName>
</protein>
<accession>A0AAV5QYQ5</accession>
<sequence>MNVDEISVKRELEIDNNDNDTNNEIKKVKIETESETIIESVTLENPTITQTEEFTNSPSPLPHALTSKSRSEIRAQIDELQENDPIKEITKENDKIDQNSSTKVTKVKEINENSHNSNSKLIKQSNRKFEDIIDGSDLRRFLNKSLSGYLVKGLDEIVKLWESGEFEIDTNETNTNDDDNQLRKKVLLKFSDILKQLVDE</sequence>
<evidence type="ECO:0008006" key="4">
    <source>
        <dbReference type="Google" id="ProtNLM"/>
    </source>
</evidence>
<dbReference type="AlphaFoldDB" id="A0AAV5QYQ5"/>
<proteinExistence type="predicted"/>
<dbReference type="EMBL" id="BTGB01000001">
    <property type="protein sequence ID" value="GMM44063.1"/>
    <property type="molecule type" value="Genomic_DNA"/>
</dbReference>
<name>A0AAV5QYQ5_PICKL</name>
<reference evidence="2 3" key="1">
    <citation type="journal article" date="2023" name="Elife">
        <title>Identification of key yeast species and microbe-microbe interactions impacting larval growth of Drosophila in the wild.</title>
        <authorList>
            <person name="Mure A."/>
            <person name="Sugiura Y."/>
            <person name="Maeda R."/>
            <person name="Honda K."/>
            <person name="Sakurai N."/>
            <person name="Takahashi Y."/>
            <person name="Watada M."/>
            <person name="Katoh T."/>
            <person name="Gotoh A."/>
            <person name="Gotoh Y."/>
            <person name="Taniguchi I."/>
            <person name="Nakamura K."/>
            <person name="Hayashi T."/>
            <person name="Katayama T."/>
            <person name="Uemura T."/>
            <person name="Hattori Y."/>
        </authorList>
    </citation>
    <scope>NUCLEOTIDE SEQUENCE [LARGE SCALE GENOMIC DNA]</scope>
    <source>
        <strain evidence="2 3">PK-24</strain>
    </source>
</reference>
<feature type="region of interest" description="Disordered" evidence="1">
    <location>
        <begin position="51"/>
        <end position="70"/>
    </location>
</feature>
<dbReference type="Proteomes" id="UP001378960">
    <property type="component" value="Unassembled WGS sequence"/>
</dbReference>
<evidence type="ECO:0000313" key="2">
    <source>
        <dbReference type="EMBL" id="GMM44063.1"/>
    </source>
</evidence>
<comment type="caution">
    <text evidence="2">The sequence shown here is derived from an EMBL/GenBank/DDBJ whole genome shotgun (WGS) entry which is preliminary data.</text>
</comment>
<organism evidence="2 3">
    <name type="scientific">Pichia kluyveri</name>
    <name type="common">Yeast</name>
    <dbReference type="NCBI Taxonomy" id="36015"/>
    <lineage>
        <taxon>Eukaryota</taxon>
        <taxon>Fungi</taxon>
        <taxon>Dikarya</taxon>
        <taxon>Ascomycota</taxon>
        <taxon>Saccharomycotina</taxon>
        <taxon>Pichiomycetes</taxon>
        <taxon>Pichiales</taxon>
        <taxon>Pichiaceae</taxon>
        <taxon>Pichia</taxon>
    </lineage>
</organism>
<evidence type="ECO:0000256" key="1">
    <source>
        <dbReference type="SAM" id="MobiDB-lite"/>
    </source>
</evidence>
<gene>
    <name evidence="2" type="ORF">DAPK24_006380</name>
</gene>
<evidence type="ECO:0000313" key="3">
    <source>
        <dbReference type="Proteomes" id="UP001378960"/>
    </source>
</evidence>
<keyword evidence="3" id="KW-1185">Reference proteome</keyword>